<dbReference type="GO" id="GO:0048038">
    <property type="term" value="F:quinone binding"/>
    <property type="evidence" value="ECO:0007669"/>
    <property type="project" value="UniProtKB-KW"/>
</dbReference>
<keyword evidence="5 10" id="KW-1133">Transmembrane helix</keyword>
<dbReference type="InterPro" id="IPR001509">
    <property type="entry name" value="Epimerase_deHydtase"/>
</dbReference>
<evidence type="ECO:0000256" key="9">
    <source>
        <dbReference type="ARBA" id="ARBA00023284"/>
    </source>
</evidence>
<keyword evidence="4" id="KW-0874">Quinone</keyword>
<dbReference type="GO" id="GO:0016491">
    <property type="term" value="F:oxidoreductase activity"/>
    <property type="evidence" value="ECO:0007669"/>
    <property type="project" value="UniProtKB-KW"/>
</dbReference>
<keyword evidence="6" id="KW-0560">Oxidoreductase</keyword>
<dbReference type="CDD" id="cd12919">
    <property type="entry name" value="VKOR_2"/>
    <property type="match status" value="1"/>
</dbReference>
<keyword evidence="8" id="KW-1015">Disulfide bond</keyword>
<keyword evidence="7 10" id="KW-0472">Membrane</keyword>
<feature type="transmembrane region" description="Helical" evidence="10">
    <location>
        <begin position="794"/>
        <end position="810"/>
    </location>
</feature>
<feature type="domain" description="SPW repeat-containing integral membrane" evidence="12">
    <location>
        <begin position="445"/>
        <end position="512"/>
    </location>
</feature>
<evidence type="ECO:0000259" key="13">
    <source>
        <dbReference type="Pfam" id="PF07884"/>
    </source>
</evidence>
<dbReference type="Proteomes" id="UP000318825">
    <property type="component" value="Unassembled WGS sequence"/>
</dbReference>
<reference evidence="14 15" key="1">
    <citation type="submission" date="2019-06" db="EMBL/GenBank/DDBJ databases">
        <title>Whole genome shotgun sequence of Nitrobacter winogradskyi NBRC 14297.</title>
        <authorList>
            <person name="Hosoyama A."/>
            <person name="Uohara A."/>
            <person name="Ohji S."/>
            <person name="Ichikawa N."/>
        </authorList>
    </citation>
    <scope>NUCLEOTIDE SEQUENCE [LARGE SCALE GENOMIC DNA]</scope>
    <source>
        <strain evidence="14 15">NBRC 14297</strain>
    </source>
</reference>
<evidence type="ECO:0000259" key="12">
    <source>
        <dbReference type="Pfam" id="PF03779"/>
    </source>
</evidence>
<dbReference type="InterPro" id="IPR038354">
    <property type="entry name" value="VKOR_sf"/>
</dbReference>
<dbReference type="PANTHER" id="PTHR43245">
    <property type="entry name" value="BIFUNCTIONAL POLYMYXIN RESISTANCE PROTEIN ARNA"/>
    <property type="match status" value="1"/>
</dbReference>
<feature type="domain" description="NAD-dependent epimerase/dehydratase" evidence="11">
    <location>
        <begin position="7"/>
        <end position="232"/>
    </location>
</feature>
<name>A0A4Y3W8U5_NITWI</name>
<protein>
    <recommendedName>
        <fullName evidence="16">Vitamin K epoxide reductase</fullName>
    </recommendedName>
</protein>
<feature type="transmembrane region" description="Helical" evidence="10">
    <location>
        <begin position="503"/>
        <end position="523"/>
    </location>
</feature>
<evidence type="ECO:0000256" key="1">
    <source>
        <dbReference type="ARBA" id="ARBA00004141"/>
    </source>
</evidence>
<keyword evidence="3 10" id="KW-0812">Transmembrane</keyword>
<dbReference type="InterPro" id="IPR005530">
    <property type="entry name" value="SPW"/>
</dbReference>
<dbReference type="EMBL" id="BJNF01000029">
    <property type="protein sequence ID" value="GEC15412.1"/>
    <property type="molecule type" value="Genomic_DNA"/>
</dbReference>
<feature type="transmembrane region" description="Helical" evidence="10">
    <location>
        <begin position="659"/>
        <end position="681"/>
    </location>
</feature>
<feature type="transmembrane region" description="Helical" evidence="10">
    <location>
        <begin position="772"/>
        <end position="789"/>
    </location>
</feature>
<dbReference type="Gene3D" id="1.20.1440.130">
    <property type="entry name" value="VKOR domain"/>
    <property type="match status" value="1"/>
</dbReference>
<evidence type="ECO:0000256" key="3">
    <source>
        <dbReference type="ARBA" id="ARBA00022692"/>
    </source>
</evidence>
<dbReference type="AlphaFoldDB" id="A0A4Y3W8U5"/>
<evidence type="ECO:0000256" key="4">
    <source>
        <dbReference type="ARBA" id="ARBA00022719"/>
    </source>
</evidence>
<dbReference type="Pfam" id="PF03779">
    <property type="entry name" value="SPW"/>
    <property type="match status" value="2"/>
</dbReference>
<evidence type="ECO:0000256" key="8">
    <source>
        <dbReference type="ARBA" id="ARBA00023157"/>
    </source>
</evidence>
<comment type="subcellular location">
    <subcellularLocation>
        <location evidence="1">Membrane</location>
        <topology evidence="1">Multi-pass membrane protein</topology>
    </subcellularLocation>
</comment>
<evidence type="ECO:0000313" key="15">
    <source>
        <dbReference type="Proteomes" id="UP000318825"/>
    </source>
</evidence>
<dbReference type="Gene3D" id="3.40.50.720">
    <property type="entry name" value="NAD(P)-binding Rossmann-like Domain"/>
    <property type="match status" value="1"/>
</dbReference>
<feature type="domain" description="SPW repeat-containing integral membrane" evidence="12">
    <location>
        <begin position="741"/>
        <end position="833"/>
    </location>
</feature>
<accession>A0A4Y3W8U5</accession>
<dbReference type="RefSeq" id="WP_141383120.1">
    <property type="nucleotide sequence ID" value="NZ_BJNF01000029.1"/>
</dbReference>
<proteinExistence type="inferred from homology"/>
<evidence type="ECO:0008006" key="16">
    <source>
        <dbReference type="Google" id="ProtNLM"/>
    </source>
</evidence>
<feature type="transmembrane region" description="Helical" evidence="10">
    <location>
        <begin position="471"/>
        <end position="491"/>
    </location>
</feature>
<dbReference type="InterPro" id="IPR050177">
    <property type="entry name" value="Lipid_A_modif_metabolic_enz"/>
</dbReference>
<dbReference type="SUPFAM" id="SSF51735">
    <property type="entry name" value="NAD(P)-binding Rossmann-fold domains"/>
    <property type="match status" value="1"/>
</dbReference>
<dbReference type="Pfam" id="PF01370">
    <property type="entry name" value="Epimerase"/>
    <property type="match status" value="1"/>
</dbReference>
<evidence type="ECO:0000256" key="5">
    <source>
        <dbReference type="ARBA" id="ARBA00022989"/>
    </source>
</evidence>
<evidence type="ECO:0000313" key="14">
    <source>
        <dbReference type="EMBL" id="GEC15412.1"/>
    </source>
</evidence>
<feature type="transmembrane region" description="Helical" evidence="10">
    <location>
        <begin position="729"/>
        <end position="752"/>
    </location>
</feature>
<dbReference type="InterPro" id="IPR012932">
    <property type="entry name" value="VKOR"/>
</dbReference>
<gene>
    <name evidence="14" type="ORF">NWI01_13040</name>
</gene>
<keyword evidence="9" id="KW-0676">Redox-active center</keyword>
<feature type="transmembrane region" description="Helical" evidence="10">
    <location>
        <begin position="632"/>
        <end position="653"/>
    </location>
</feature>
<feature type="domain" description="Vitamin K epoxide reductase" evidence="13">
    <location>
        <begin position="548"/>
        <end position="680"/>
    </location>
</feature>
<feature type="transmembrane region" description="Helical" evidence="10">
    <location>
        <begin position="543"/>
        <end position="564"/>
    </location>
</feature>
<dbReference type="InterPro" id="IPR036291">
    <property type="entry name" value="NAD(P)-bd_dom_sf"/>
</dbReference>
<dbReference type="OrthoDB" id="9814124at2"/>
<evidence type="ECO:0000256" key="6">
    <source>
        <dbReference type="ARBA" id="ARBA00023002"/>
    </source>
</evidence>
<comment type="caution">
    <text evidence="14">The sequence shown here is derived from an EMBL/GenBank/DDBJ whole genome shotgun (WGS) entry which is preliminary data.</text>
</comment>
<organism evidence="14 15">
    <name type="scientific">Nitrobacter winogradskyi</name>
    <name type="common">Nitrobacter agilis</name>
    <dbReference type="NCBI Taxonomy" id="913"/>
    <lineage>
        <taxon>Bacteria</taxon>
        <taxon>Pseudomonadati</taxon>
        <taxon>Pseudomonadota</taxon>
        <taxon>Alphaproteobacteria</taxon>
        <taxon>Hyphomicrobiales</taxon>
        <taxon>Nitrobacteraceae</taxon>
        <taxon>Nitrobacter</taxon>
    </lineage>
</organism>
<dbReference type="GO" id="GO:0016020">
    <property type="term" value="C:membrane"/>
    <property type="evidence" value="ECO:0007669"/>
    <property type="project" value="UniProtKB-SubCell"/>
</dbReference>
<comment type="similarity">
    <text evidence="2">Belongs to the VKOR family.</text>
</comment>
<evidence type="ECO:0000256" key="10">
    <source>
        <dbReference type="SAM" id="Phobius"/>
    </source>
</evidence>
<evidence type="ECO:0000259" key="11">
    <source>
        <dbReference type="Pfam" id="PF01370"/>
    </source>
</evidence>
<evidence type="ECO:0000256" key="2">
    <source>
        <dbReference type="ARBA" id="ARBA00006214"/>
    </source>
</evidence>
<sequence length="851" mass="94116">MAQRDVVIITGSSGFIGSALINSFAGQFSLVGFDRMASHAPPPAAECVCIDLTSEPGAKGAFERIRIAYGNRIASVIHLAAYYDLSGEPSPLYEQITVRGTERLLQHLQEFQVEQFIFTSTMLVHAPVEPGQRINEDSPIDPKWPYPLSKVETESLIRKQHGEIPIVLLRLAGVYDDRCRNAFLSQQIARIYERQILSHLYPGDLKRGQAFVHLDDVGEALFRIIEKRNELPPELSLLVGEPETLSYDEVQRTSGRLLHGEEWETHEIPKAAAKTGAWIQGDLLQEEPFIKPWMVDFADDHYELDLTRARTLVGWEPKHLLRATLPVIIGALKSDPVAWYRDNKLNPALVAGEAASAPEHKQAGDSRQRTEEMLAEKRMLRGHDELMLAEHRQTAWTHFANIALGAWLATSPTIFGLFEPAFFSEAILRVTAERGLPSPEWRNWALGWSDVGAGALIMLFGLLSLSRRTSWAQWANTFVGLWLLFAPLLFWAPSAASYANDTLVGALVITFAVLVPMMPGMSMEGMMGGPDIPPGWTYCPSTWAQRLPIIVMGAVGFLIARYLAAYQMGHVDSVWDPFFGGTGDRNGTETIITSDVSKAWPIPDGGLGAVAYMLEILMGAMGDKRRWRTMPWMVTFFGILVVPLGVVSIYFIIIQPIAIGTWCTLCLLAALAMLIMIPFALDELVAMGQFLVWSRRAGKSLLRMFFMGGALVEGGKEDKGVEMDSFRSALTAMLPGVTLPWTLVVSVVLGIWLMFTRLTFGTIPPMADSDHLVGALIVTTAVIAMAEVGRPLRFVNVLFGAWLVLAAWFLDGASPTARWSDAAIGIVLIGLSLPRGTRSRDHYAGWDRFVV</sequence>
<evidence type="ECO:0000256" key="7">
    <source>
        <dbReference type="ARBA" id="ARBA00023136"/>
    </source>
</evidence>
<dbReference type="Pfam" id="PF07884">
    <property type="entry name" value="VKOR"/>
    <property type="match status" value="1"/>
</dbReference>